<gene>
    <name evidence="1" type="ORF">QWY81_13350</name>
</gene>
<reference evidence="1 2" key="1">
    <citation type="journal article" date="2014" name="Int. J. Syst. Evol. Microbiol.">
        <title>Complete genome sequence of Corynebacterium casei LMG S-19264T (=DSM 44701T), isolated from a smear-ripened cheese.</title>
        <authorList>
            <consortium name="US DOE Joint Genome Institute (JGI-PGF)"/>
            <person name="Walter F."/>
            <person name="Albersmeier A."/>
            <person name="Kalinowski J."/>
            <person name="Ruckert C."/>
        </authorList>
    </citation>
    <scope>NUCLEOTIDE SEQUENCE [LARGE SCALE GENOMIC DNA]</scope>
    <source>
        <strain evidence="1 2">CECT 8670</strain>
    </source>
</reference>
<comment type="caution">
    <text evidence="1">The sequence shown here is derived from an EMBL/GenBank/DDBJ whole genome shotgun (WGS) entry which is preliminary data.</text>
</comment>
<organism evidence="1 2">
    <name type="scientific">Polaribacter sejongensis</name>
    <dbReference type="NCBI Taxonomy" id="985043"/>
    <lineage>
        <taxon>Bacteria</taxon>
        <taxon>Pseudomonadati</taxon>
        <taxon>Bacteroidota</taxon>
        <taxon>Flavobacteriia</taxon>
        <taxon>Flavobacteriales</taxon>
        <taxon>Flavobacteriaceae</taxon>
    </lineage>
</organism>
<accession>A0AAJ1QZ31</accession>
<dbReference type="InterPro" id="IPR011990">
    <property type="entry name" value="TPR-like_helical_dom_sf"/>
</dbReference>
<dbReference type="Gene3D" id="1.25.40.10">
    <property type="entry name" value="Tetratricopeptide repeat domain"/>
    <property type="match status" value="1"/>
</dbReference>
<dbReference type="RefSeq" id="WP_165733966.1">
    <property type="nucleotide sequence ID" value="NZ_CP103460.1"/>
</dbReference>
<evidence type="ECO:0000313" key="1">
    <source>
        <dbReference type="EMBL" id="MDN3620447.1"/>
    </source>
</evidence>
<name>A0AAJ1QZ31_9FLAO</name>
<proteinExistence type="predicted"/>
<dbReference type="EMBL" id="JAUFQH010000011">
    <property type="protein sequence ID" value="MDN3620447.1"/>
    <property type="molecule type" value="Genomic_DNA"/>
</dbReference>
<dbReference type="AlphaFoldDB" id="A0AAJ1QZ31"/>
<sequence length="288" mass="33881">MVKKSYSLNFGNPLLIRILFIVSFLLLSVQVFAHGDLSIRIEKKTLEIKKDPNNFNLYFQRGLLYQQHTEYKKSLIDYKKSKTLGNKKNALEYRIAEVNYLSEEYNEALKAITSYLKKEKLNTKAKKLEAQILFHLKAYKKSVKAYKYVVDNLQDIRPENILEYAKIILAENNKNYKDALQVIEVGLEKLGANTLSLQLKKLDYLKESNQTEKVINQYNYFIIEYNRKEFWYYKKAKYLASLHQHQQANIAIQLASINIEKLDAKFKKMNSTIKLKQQIKTLENAINN</sequence>
<dbReference type="Proteomes" id="UP001228636">
    <property type="component" value="Unassembled WGS sequence"/>
</dbReference>
<evidence type="ECO:0000313" key="2">
    <source>
        <dbReference type="Proteomes" id="UP001228636"/>
    </source>
</evidence>
<dbReference type="SUPFAM" id="SSF48452">
    <property type="entry name" value="TPR-like"/>
    <property type="match status" value="1"/>
</dbReference>
<evidence type="ECO:0008006" key="3">
    <source>
        <dbReference type="Google" id="ProtNLM"/>
    </source>
</evidence>
<protein>
    <recommendedName>
        <fullName evidence="3">Tetratricopeptide repeat protein</fullName>
    </recommendedName>
</protein>